<evidence type="ECO:0000313" key="2">
    <source>
        <dbReference type="EMBL" id="BBY71174.1"/>
    </source>
</evidence>
<gene>
    <name evidence="2" type="ORF">MPRI_33610</name>
</gene>
<protein>
    <submittedName>
        <fullName evidence="2">Uncharacterized protein</fullName>
    </submittedName>
</protein>
<evidence type="ECO:0000313" key="3">
    <source>
        <dbReference type="Proteomes" id="UP000466578"/>
    </source>
</evidence>
<reference evidence="2 3" key="1">
    <citation type="journal article" date="2019" name="Emerg. Microbes Infect.">
        <title>Comprehensive subspecies identification of 175 nontuberculous mycobacteria species based on 7547 genomic profiles.</title>
        <authorList>
            <person name="Matsumoto Y."/>
            <person name="Kinjo T."/>
            <person name="Motooka D."/>
            <person name="Nabeya D."/>
            <person name="Jung N."/>
            <person name="Uechi K."/>
            <person name="Horii T."/>
            <person name="Iida T."/>
            <person name="Fujita J."/>
            <person name="Nakamura S."/>
        </authorList>
    </citation>
    <scope>NUCLEOTIDE SEQUENCE [LARGE SCALE GENOMIC DNA]</scope>
    <source>
        <strain evidence="2 3">JCM 30622</strain>
    </source>
</reference>
<dbReference type="Proteomes" id="UP000466578">
    <property type="component" value="Chromosome"/>
</dbReference>
<accession>A0ABN6AUH0</accession>
<proteinExistence type="predicted"/>
<dbReference type="EMBL" id="AP022597">
    <property type="protein sequence ID" value="BBY71174.1"/>
    <property type="molecule type" value="Genomic_DNA"/>
</dbReference>
<evidence type="ECO:0000256" key="1">
    <source>
        <dbReference type="SAM" id="MobiDB-lite"/>
    </source>
</evidence>
<sequence length="65" mass="6782">MTRGGGSAATLAAITRRRSRGELGGRGTTGSLAAERLSWDAVGISRDGRTPVIVAYAVSADHKRR</sequence>
<feature type="region of interest" description="Disordered" evidence="1">
    <location>
        <begin position="1"/>
        <end position="29"/>
    </location>
</feature>
<name>A0ABN6AUH0_9MYCO</name>
<keyword evidence="3" id="KW-1185">Reference proteome</keyword>
<organism evidence="2 3">
    <name type="scientific">Mycobacterium paraintracellulare</name>
    <dbReference type="NCBI Taxonomy" id="1138383"/>
    <lineage>
        <taxon>Bacteria</taxon>
        <taxon>Bacillati</taxon>
        <taxon>Actinomycetota</taxon>
        <taxon>Actinomycetes</taxon>
        <taxon>Mycobacteriales</taxon>
        <taxon>Mycobacteriaceae</taxon>
        <taxon>Mycobacterium</taxon>
        <taxon>Mycobacterium avium complex (MAC)</taxon>
    </lineage>
</organism>